<feature type="transmembrane region" description="Helical" evidence="1">
    <location>
        <begin position="20"/>
        <end position="41"/>
    </location>
</feature>
<name>A0ABW2NVZ7_9ACTN</name>
<keyword evidence="3" id="KW-1185">Reference proteome</keyword>
<gene>
    <name evidence="2" type="ORF">ACFQSB_00715</name>
</gene>
<evidence type="ECO:0000256" key="1">
    <source>
        <dbReference type="SAM" id="Phobius"/>
    </source>
</evidence>
<dbReference type="Proteomes" id="UP001596496">
    <property type="component" value="Unassembled WGS sequence"/>
</dbReference>
<comment type="caution">
    <text evidence="2">The sequence shown here is derived from an EMBL/GenBank/DDBJ whole genome shotgun (WGS) entry which is preliminary data.</text>
</comment>
<keyword evidence="1" id="KW-1133">Transmembrane helix</keyword>
<keyword evidence="1" id="KW-0472">Membrane</keyword>
<accession>A0ABW2NVZ7</accession>
<dbReference type="RefSeq" id="WP_354834687.1">
    <property type="nucleotide sequence ID" value="NZ_JBHTCG010000001.1"/>
</dbReference>
<dbReference type="EMBL" id="JBHTCG010000001">
    <property type="protein sequence ID" value="MFC7380703.1"/>
    <property type="molecule type" value="Genomic_DNA"/>
</dbReference>
<proteinExistence type="predicted"/>
<keyword evidence="1" id="KW-0812">Transmembrane</keyword>
<evidence type="ECO:0000313" key="2">
    <source>
        <dbReference type="EMBL" id="MFC7380703.1"/>
    </source>
</evidence>
<protein>
    <submittedName>
        <fullName evidence="2">Uncharacterized protein</fullName>
    </submittedName>
</protein>
<sequence length="49" mass="4792">MAVTVLGLPAPQGSPAPAGLAVAAEAGLVGAVLIISFDDVVDLFARSSR</sequence>
<reference evidence="3" key="1">
    <citation type="journal article" date="2019" name="Int. J. Syst. Evol. Microbiol.">
        <title>The Global Catalogue of Microorganisms (GCM) 10K type strain sequencing project: providing services to taxonomists for standard genome sequencing and annotation.</title>
        <authorList>
            <consortium name="The Broad Institute Genomics Platform"/>
            <consortium name="The Broad Institute Genome Sequencing Center for Infectious Disease"/>
            <person name="Wu L."/>
            <person name="Ma J."/>
        </authorList>
    </citation>
    <scope>NUCLEOTIDE SEQUENCE [LARGE SCALE GENOMIC DNA]</scope>
    <source>
        <strain evidence="3">CECT 7649</strain>
    </source>
</reference>
<evidence type="ECO:0000313" key="3">
    <source>
        <dbReference type="Proteomes" id="UP001596496"/>
    </source>
</evidence>
<organism evidence="2 3">
    <name type="scientific">Sphaerisporangium rhizosphaerae</name>
    <dbReference type="NCBI Taxonomy" id="2269375"/>
    <lineage>
        <taxon>Bacteria</taxon>
        <taxon>Bacillati</taxon>
        <taxon>Actinomycetota</taxon>
        <taxon>Actinomycetes</taxon>
        <taxon>Streptosporangiales</taxon>
        <taxon>Streptosporangiaceae</taxon>
        <taxon>Sphaerisporangium</taxon>
    </lineage>
</organism>